<dbReference type="EMBL" id="UYWW01005088">
    <property type="protein sequence ID" value="VDM13925.1"/>
    <property type="molecule type" value="Genomic_DNA"/>
</dbReference>
<dbReference type="AlphaFoldDB" id="A0A3P7FXP0"/>
<organism evidence="1 2">
    <name type="scientific">Wuchereria bancrofti</name>
    <dbReference type="NCBI Taxonomy" id="6293"/>
    <lineage>
        <taxon>Eukaryota</taxon>
        <taxon>Metazoa</taxon>
        <taxon>Ecdysozoa</taxon>
        <taxon>Nematoda</taxon>
        <taxon>Chromadorea</taxon>
        <taxon>Rhabditida</taxon>
        <taxon>Spirurina</taxon>
        <taxon>Spiruromorpha</taxon>
        <taxon>Filarioidea</taxon>
        <taxon>Onchocercidae</taxon>
        <taxon>Wuchereria</taxon>
    </lineage>
</organism>
<name>A0A3P7FXP0_WUCBA</name>
<reference evidence="1 2" key="1">
    <citation type="submission" date="2018-11" db="EMBL/GenBank/DDBJ databases">
        <authorList>
            <consortium name="Pathogen Informatics"/>
        </authorList>
    </citation>
    <scope>NUCLEOTIDE SEQUENCE [LARGE SCALE GENOMIC DNA]</scope>
</reference>
<sequence length="106" mass="12147">MDYDRNSTTCTKKSCDLAEEVRRSNNARAKMMGYEKYDMFIINPIFGTGLHYNNANELQYYAKGVTLRENISSSSSSNGECWPEKYPLHKAAHDNNVDDIRSNILI</sequence>
<accession>A0A3P7FXP0</accession>
<dbReference type="Proteomes" id="UP000270924">
    <property type="component" value="Unassembled WGS sequence"/>
</dbReference>
<evidence type="ECO:0000313" key="1">
    <source>
        <dbReference type="EMBL" id="VDM13925.1"/>
    </source>
</evidence>
<gene>
    <name evidence="1" type="ORF">WBA_LOCUS7311</name>
</gene>
<protein>
    <submittedName>
        <fullName evidence="1">Uncharacterized protein</fullName>
    </submittedName>
</protein>
<evidence type="ECO:0000313" key="2">
    <source>
        <dbReference type="Proteomes" id="UP000270924"/>
    </source>
</evidence>
<dbReference type="OrthoDB" id="194358at2759"/>
<keyword evidence="2" id="KW-1185">Reference proteome</keyword>
<proteinExistence type="predicted"/>
<dbReference type="InParanoid" id="A0A3P7FXP0"/>